<dbReference type="InterPro" id="IPR007060">
    <property type="entry name" value="FtsL/DivIC"/>
</dbReference>
<reference evidence="1" key="1">
    <citation type="submission" date="2020-10" db="EMBL/GenBank/DDBJ databases">
        <authorList>
            <person name="Gilroy R."/>
        </authorList>
    </citation>
    <scope>NUCLEOTIDE SEQUENCE</scope>
    <source>
        <strain evidence="1">ChiSjej4B22-9803</strain>
    </source>
</reference>
<evidence type="ECO:0000313" key="2">
    <source>
        <dbReference type="Proteomes" id="UP000824111"/>
    </source>
</evidence>
<organism evidence="1 2">
    <name type="scientific">Candidatus Avimonoglobus intestinipullorum</name>
    <dbReference type="NCBI Taxonomy" id="2840699"/>
    <lineage>
        <taxon>Bacteria</taxon>
        <taxon>Bacillati</taxon>
        <taxon>Bacillota</taxon>
        <taxon>Clostridia</taxon>
        <taxon>Eubacteriales</taxon>
        <taxon>Candidatus Avimonoglobus</taxon>
    </lineage>
</organism>
<feature type="non-terminal residue" evidence="1">
    <location>
        <position position="1"/>
    </location>
</feature>
<reference evidence="1" key="2">
    <citation type="journal article" date="2021" name="PeerJ">
        <title>Extensive microbial diversity within the chicken gut microbiome revealed by metagenomics and culture.</title>
        <authorList>
            <person name="Gilroy R."/>
            <person name="Ravi A."/>
            <person name="Getino M."/>
            <person name="Pursley I."/>
            <person name="Horton D.L."/>
            <person name="Alikhan N.F."/>
            <person name="Baker D."/>
            <person name="Gharbi K."/>
            <person name="Hall N."/>
            <person name="Watson M."/>
            <person name="Adriaenssens E.M."/>
            <person name="Foster-Nyarko E."/>
            <person name="Jarju S."/>
            <person name="Secka A."/>
            <person name="Antonio M."/>
            <person name="Oren A."/>
            <person name="Chaudhuri R.R."/>
            <person name="La Ragione R."/>
            <person name="Hildebrand F."/>
            <person name="Pallen M.J."/>
        </authorList>
    </citation>
    <scope>NUCLEOTIDE SEQUENCE</scope>
    <source>
        <strain evidence="1">ChiSjej4B22-9803</strain>
    </source>
</reference>
<sequence>DLQEKIEYEKQRMQEVDEMKDKVDTDEYIEKVAREKLGLIKDDEIVFIDVSGN</sequence>
<name>A0A9D1LWK8_9FIRM</name>
<dbReference type="EMBL" id="DVND01000198">
    <property type="protein sequence ID" value="HIU49292.1"/>
    <property type="molecule type" value="Genomic_DNA"/>
</dbReference>
<proteinExistence type="predicted"/>
<comment type="caution">
    <text evidence="1">The sequence shown here is derived from an EMBL/GenBank/DDBJ whole genome shotgun (WGS) entry which is preliminary data.</text>
</comment>
<protein>
    <submittedName>
        <fullName evidence="1">Septum formation initiator family protein</fullName>
    </submittedName>
</protein>
<dbReference type="AlphaFoldDB" id="A0A9D1LWK8"/>
<gene>
    <name evidence="1" type="ORF">IAB04_07980</name>
</gene>
<dbReference type="Pfam" id="PF04977">
    <property type="entry name" value="DivIC"/>
    <property type="match status" value="1"/>
</dbReference>
<dbReference type="Proteomes" id="UP000824111">
    <property type="component" value="Unassembled WGS sequence"/>
</dbReference>
<accession>A0A9D1LWK8</accession>
<evidence type="ECO:0000313" key="1">
    <source>
        <dbReference type="EMBL" id="HIU49292.1"/>
    </source>
</evidence>